<sequence length="81" mass="8727">MYLIYSDLNGDLADYSLRSEASCADAPLPRENARGPASAKAAAAPSQRITLLRRVDSLWPAHGLLNRAALHPADKPKGERS</sequence>
<name>A0A2N7WKC2_9BURK</name>
<reference evidence="1 4" key="2">
    <citation type="submission" date="2020-04" db="EMBL/GenBank/DDBJ databases">
        <authorList>
            <person name="De Canck E."/>
        </authorList>
    </citation>
    <scope>NUCLEOTIDE SEQUENCE [LARGE SCALE GENOMIC DNA]</scope>
    <source>
        <strain evidence="1 4">LMG 27174</strain>
    </source>
</reference>
<keyword evidence="3" id="KW-1185">Reference proteome</keyword>
<gene>
    <name evidence="2" type="ORF">C0Z16_17595</name>
    <name evidence="1" type="ORF">LMG27174_03489</name>
</gene>
<evidence type="ECO:0000313" key="4">
    <source>
        <dbReference type="Proteomes" id="UP000494205"/>
    </source>
</evidence>
<reference evidence="2 3" key="1">
    <citation type="submission" date="2018-01" db="EMBL/GenBank/DDBJ databases">
        <title>Whole genome analyses suggest that Burkholderia sensu lato contains two further novel genera in the rhizoxinica-symbiotica group Mycetohabitans gen. nov., and Trinickia gen. nov.: implications for the evolution of diazotrophy and nodulation in the Burkholderiaceae.</title>
        <authorList>
            <person name="Estrada-de los Santos P."/>
            <person name="Palmer M."/>
            <person name="Chavez-Ramirez B."/>
            <person name="Beukes C."/>
            <person name="Steenkamp E.T."/>
            <person name="Hirsch A.M."/>
            <person name="Manyaka P."/>
            <person name="Maluk M."/>
            <person name="Lafos M."/>
            <person name="Crook M."/>
            <person name="Gross E."/>
            <person name="Simon M.F."/>
            <person name="Bueno dos Reis Junior F."/>
            <person name="Poole P.S."/>
            <person name="Venter S.N."/>
            <person name="James E.K."/>
        </authorList>
    </citation>
    <scope>NUCLEOTIDE SEQUENCE [LARGE SCALE GENOMIC DNA]</scope>
    <source>
        <strain evidence="2 3">WSM 3937</strain>
    </source>
</reference>
<organism evidence="1 4">
    <name type="scientific">Paraburkholderia rhynchosiae</name>
    <dbReference type="NCBI Taxonomy" id="487049"/>
    <lineage>
        <taxon>Bacteria</taxon>
        <taxon>Pseudomonadati</taxon>
        <taxon>Pseudomonadota</taxon>
        <taxon>Betaproteobacteria</taxon>
        <taxon>Burkholderiales</taxon>
        <taxon>Burkholderiaceae</taxon>
        <taxon>Paraburkholderia</taxon>
    </lineage>
</organism>
<proteinExistence type="predicted"/>
<evidence type="ECO:0000313" key="2">
    <source>
        <dbReference type="EMBL" id="PMS29791.1"/>
    </source>
</evidence>
<dbReference type="Proteomes" id="UP000235659">
    <property type="component" value="Unassembled WGS sequence"/>
</dbReference>
<protein>
    <submittedName>
        <fullName evidence="1">Uncharacterized protein</fullName>
    </submittedName>
</protein>
<dbReference type="Proteomes" id="UP000494205">
    <property type="component" value="Unassembled WGS sequence"/>
</dbReference>
<dbReference type="EMBL" id="CADIJZ010000012">
    <property type="protein sequence ID" value="CAB3697461.1"/>
    <property type="molecule type" value="Genomic_DNA"/>
</dbReference>
<dbReference type="EMBL" id="PNXY01000011">
    <property type="protein sequence ID" value="PMS29791.1"/>
    <property type="molecule type" value="Genomic_DNA"/>
</dbReference>
<evidence type="ECO:0000313" key="1">
    <source>
        <dbReference type="EMBL" id="CAB3697461.1"/>
    </source>
</evidence>
<evidence type="ECO:0000313" key="3">
    <source>
        <dbReference type="Proteomes" id="UP000235659"/>
    </source>
</evidence>
<dbReference type="AlphaFoldDB" id="A0A2N7WKC2"/>
<accession>A0A2N7WKC2</accession>